<accession>A0A1F8EEZ5</accession>
<evidence type="ECO:0000313" key="8">
    <source>
        <dbReference type="EMBL" id="OGM99390.1"/>
    </source>
</evidence>
<evidence type="ECO:0000313" key="9">
    <source>
        <dbReference type="Proteomes" id="UP000177594"/>
    </source>
</evidence>
<dbReference type="Proteomes" id="UP000177594">
    <property type="component" value="Unassembled WGS sequence"/>
</dbReference>
<comment type="cofactor">
    <cofactor evidence="1">
        <name>[4Fe-4S] cluster</name>
        <dbReference type="ChEBI" id="CHEBI:49883"/>
    </cofactor>
</comment>
<dbReference type="PANTHER" id="PTHR43409">
    <property type="entry name" value="ANAEROBIC MAGNESIUM-PROTOPORPHYRIN IX MONOMETHYL ESTER CYCLASE-RELATED"/>
    <property type="match status" value="1"/>
</dbReference>
<dbReference type="GO" id="GO:0046872">
    <property type="term" value="F:metal ion binding"/>
    <property type="evidence" value="ECO:0007669"/>
    <property type="project" value="UniProtKB-KW"/>
</dbReference>
<dbReference type="InterPro" id="IPR006638">
    <property type="entry name" value="Elp3/MiaA/NifB-like_rSAM"/>
</dbReference>
<dbReference type="Gene3D" id="3.80.30.20">
    <property type="entry name" value="tm_1862 like domain"/>
    <property type="match status" value="1"/>
</dbReference>
<dbReference type="Pfam" id="PF04055">
    <property type="entry name" value="Radical_SAM"/>
    <property type="match status" value="1"/>
</dbReference>
<evidence type="ECO:0000256" key="1">
    <source>
        <dbReference type="ARBA" id="ARBA00001966"/>
    </source>
</evidence>
<name>A0A1F8EEZ5_9BACT</name>
<evidence type="ECO:0000259" key="7">
    <source>
        <dbReference type="PROSITE" id="PS51918"/>
    </source>
</evidence>
<organism evidence="8 9">
    <name type="scientific">Candidatus Yanofskybacteria bacterium RIFCSPHIGHO2_01_FULL_39_8b</name>
    <dbReference type="NCBI Taxonomy" id="1802659"/>
    <lineage>
        <taxon>Bacteria</taxon>
        <taxon>Candidatus Yanofskyibacteriota</taxon>
    </lineage>
</organism>
<dbReference type="GO" id="GO:0003824">
    <property type="term" value="F:catalytic activity"/>
    <property type="evidence" value="ECO:0007669"/>
    <property type="project" value="InterPro"/>
</dbReference>
<feature type="coiled-coil region" evidence="6">
    <location>
        <begin position="295"/>
        <end position="322"/>
    </location>
</feature>
<dbReference type="AlphaFoldDB" id="A0A1F8EEZ5"/>
<dbReference type="InterPro" id="IPR058240">
    <property type="entry name" value="rSAM_sf"/>
</dbReference>
<proteinExistence type="predicted"/>
<dbReference type="CDD" id="cd01335">
    <property type="entry name" value="Radical_SAM"/>
    <property type="match status" value="1"/>
</dbReference>
<dbReference type="SFLD" id="SFLDS00029">
    <property type="entry name" value="Radical_SAM"/>
    <property type="match status" value="1"/>
</dbReference>
<dbReference type="SMART" id="SM00729">
    <property type="entry name" value="Elp3"/>
    <property type="match status" value="1"/>
</dbReference>
<dbReference type="SFLD" id="SFLDG01123">
    <property type="entry name" value="methyltransferase_(Class_B)"/>
    <property type="match status" value="1"/>
</dbReference>
<dbReference type="EMBL" id="MGIZ01000020">
    <property type="protein sequence ID" value="OGM99390.1"/>
    <property type="molecule type" value="Genomic_DNA"/>
</dbReference>
<feature type="domain" description="Radical SAM core" evidence="7">
    <location>
        <begin position="177"/>
        <end position="399"/>
    </location>
</feature>
<comment type="caution">
    <text evidence="8">The sequence shown here is derived from an EMBL/GenBank/DDBJ whole genome shotgun (WGS) entry which is preliminary data.</text>
</comment>
<keyword evidence="2" id="KW-0949">S-adenosyl-L-methionine</keyword>
<reference evidence="8 9" key="1">
    <citation type="journal article" date="2016" name="Nat. Commun.">
        <title>Thousands of microbial genomes shed light on interconnected biogeochemical processes in an aquifer system.</title>
        <authorList>
            <person name="Anantharaman K."/>
            <person name="Brown C.T."/>
            <person name="Hug L.A."/>
            <person name="Sharon I."/>
            <person name="Castelle C.J."/>
            <person name="Probst A.J."/>
            <person name="Thomas B.C."/>
            <person name="Singh A."/>
            <person name="Wilkins M.J."/>
            <person name="Karaoz U."/>
            <person name="Brodie E.L."/>
            <person name="Williams K.H."/>
            <person name="Hubbard S.S."/>
            <person name="Banfield J.F."/>
        </authorList>
    </citation>
    <scope>NUCLEOTIDE SEQUENCE [LARGE SCALE GENOMIC DNA]</scope>
</reference>
<keyword evidence="4" id="KW-0408">Iron</keyword>
<protein>
    <recommendedName>
        <fullName evidence="7">Radical SAM core domain-containing protein</fullName>
    </recommendedName>
</protein>
<gene>
    <name evidence="8" type="ORF">A2817_03300</name>
</gene>
<keyword evidence="5" id="KW-0411">Iron-sulfur</keyword>
<dbReference type="SFLD" id="SFLDG01082">
    <property type="entry name" value="B12-binding_domain_containing"/>
    <property type="match status" value="1"/>
</dbReference>
<evidence type="ECO:0000256" key="4">
    <source>
        <dbReference type="ARBA" id="ARBA00023004"/>
    </source>
</evidence>
<dbReference type="InterPro" id="IPR007197">
    <property type="entry name" value="rSAM"/>
</dbReference>
<evidence type="ECO:0000256" key="5">
    <source>
        <dbReference type="ARBA" id="ARBA00023014"/>
    </source>
</evidence>
<evidence type="ECO:0000256" key="6">
    <source>
        <dbReference type="SAM" id="Coils"/>
    </source>
</evidence>
<dbReference type="InterPro" id="IPR023404">
    <property type="entry name" value="rSAM_horseshoe"/>
</dbReference>
<dbReference type="Gene3D" id="3.40.50.280">
    <property type="entry name" value="Cobalamin-binding domain"/>
    <property type="match status" value="1"/>
</dbReference>
<keyword evidence="3" id="KW-0479">Metal-binding</keyword>
<dbReference type="GO" id="GO:0051539">
    <property type="term" value="F:4 iron, 4 sulfur cluster binding"/>
    <property type="evidence" value="ECO:0007669"/>
    <property type="project" value="UniProtKB-KW"/>
</dbReference>
<dbReference type="PROSITE" id="PS51918">
    <property type="entry name" value="RADICAL_SAM"/>
    <property type="match status" value="1"/>
</dbReference>
<dbReference type="SUPFAM" id="SSF102114">
    <property type="entry name" value="Radical SAM enzymes"/>
    <property type="match status" value="1"/>
</dbReference>
<dbReference type="InterPro" id="IPR051198">
    <property type="entry name" value="BchE-like"/>
</dbReference>
<sequence length="441" mass="50555">MIRIGFVQPSSDYLYDPFRGDPHTHFYILTILEDRLGDKIEVHLIDLRGIKKEFALYHIPECDIYLHSVYTLDYAEQISIVKNLRLKYPKAIHIAGGPHIISFLEENLKIFDALIIGEGEEIIVQAINDFIDGSLKIKYQQEGIIDINLYPYSQRKYLPKNSIARSNLLTLKNKPGSENKLATTAIFSRGCPYRCSFCALNFARETSPGIRYRNPNIIEQEIEYLKREYGIDGLSLLDEIGIPLNEQAATIYLETIARTGIIWRGQCRVDGINHKLAKLARESGCIAMGLGVESINQLSLNLINKKIDINQAKETIQILQSNDIEARLYMIIGLPGEPEDIIEKTWSFIVETSPSIVYISLFTVRPGTEVYTHPEKFGIKTIKTDWQKTMHMYSRFGDEQPTLTFEYESETLWGRGMSPEKIVANYLELQKRLKEYNLCSL</sequence>
<keyword evidence="6" id="KW-0175">Coiled coil</keyword>
<evidence type="ECO:0000256" key="3">
    <source>
        <dbReference type="ARBA" id="ARBA00022723"/>
    </source>
</evidence>
<evidence type="ECO:0000256" key="2">
    <source>
        <dbReference type="ARBA" id="ARBA00022691"/>
    </source>
</evidence>
<dbReference type="InterPro" id="IPR034466">
    <property type="entry name" value="Methyltransferase_Class_B"/>
</dbReference>